<feature type="compositionally biased region" description="Polar residues" evidence="1">
    <location>
        <begin position="94"/>
        <end position="112"/>
    </location>
</feature>
<proteinExistence type="predicted"/>
<organism evidence="2">
    <name type="scientific">Amorphochlora amoebiformis</name>
    <dbReference type="NCBI Taxonomy" id="1561963"/>
    <lineage>
        <taxon>Eukaryota</taxon>
        <taxon>Sar</taxon>
        <taxon>Rhizaria</taxon>
        <taxon>Cercozoa</taxon>
        <taxon>Chlorarachniophyceae</taxon>
        <taxon>Amorphochlora</taxon>
    </lineage>
</organism>
<feature type="compositionally biased region" description="Basic and acidic residues" evidence="1">
    <location>
        <begin position="350"/>
        <end position="362"/>
    </location>
</feature>
<sequence>MKAVELPRLEPLDSKSLQHVERQVKRLGSLENLFYDGLQESAKFLLNSSPSFLDFGSDILSDGLDFTAGPGTPKLPKVTPKKAMKEKSVHFAPSISSLPPRTIPSVPNSQSSGRKKPITRRQSSSLLFNSVVQKLHQSNVQDWEKQNCHYCGRCRPLSERFTCKNQYCSLQGQRVKYMCKLCYDHQTNYYKARGLDVKNILGDVHSSEWYCPACIIWEDFYLPHPGICCCSFRRNRILCPLHEDCHINANGKRTRTGKQNYHCKPYKQKIKGEFKTLKLDLSKIRIGSKPYRRTYGEQKLAKKFKKKKRDSATEKVSNSHLWLGDVTAMKQLIPFIAVSPSASAVGANGSREDGKEALESRGKGGKSSLIQNAGVYFNKKQRIKRHKTC</sequence>
<reference evidence="2" key="1">
    <citation type="submission" date="2021-01" db="EMBL/GenBank/DDBJ databases">
        <authorList>
            <person name="Corre E."/>
            <person name="Pelletier E."/>
            <person name="Niang G."/>
            <person name="Scheremetjew M."/>
            <person name="Finn R."/>
            <person name="Kale V."/>
            <person name="Holt S."/>
            <person name="Cochrane G."/>
            <person name="Meng A."/>
            <person name="Brown T."/>
            <person name="Cohen L."/>
        </authorList>
    </citation>
    <scope>NUCLEOTIDE SEQUENCE</scope>
    <source>
        <strain evidence="2">CCMP2058</strain>
    </source>
</reference>
<feature type="region of interest" description="Disordered" evidence="1">
    <location>
        <begin position="94"/>
        <end position="117"/>
    </location>
</feature>
<evidence type="ECO:0000313" key="2">
    <source>
        <dbReference type="EMBL" id="CAD8428814.1"/>
    </source>
</evidence>
<accession>A0A7S0CN10</accession>
<dbReference type="AlphaFoldDB" id="A0A7S0CN10"/>
<name>A0A7S0CN10_9EUKA</name>
<evidence type="ECO:0000256" key="1">
    <source>
        <dbReference type="SAM" id="MobiDB-lite"/>
    </source>
</evidence>
<protein>
    <submittedName>
        <fullName evidence="2">Uncharacterized protein</fullName>
    </submittedName>
</protein>
<dbReference type="EMBL" id="HBEM01000596">
    <property type="protein sequence ID" value="CAD8428814.1"/>
    <property type="molecule type" value="Transcribed_RNA"/>
</dbReference>
<feature type="region of interest" description="Disordered" evidence="1">
    <location>
        <begin position="343"/>
        <end position="366"/>
    </location>
</feature>
<gene>
    <name evidence="2" type="ORF">LAMO00422_LOCUS427</name>
</gene>